<organism evidence="4 5">
    <name type="scientific">Bemisia tabaci</name>
    <name type="common">Sweetpotato whitefly</name>
    <name type="synonym">Aleurodes tabaci</name>
    <dbReference type="NCBI Taxonomy" id="7038"/>
    <lineage>
        <taxon>Eukaryota</taxon>
        <taxon>Metazoa</taxon>
        <taxon>Ecdysozoa</taxon>
        <taxon>Arthropoda</taxon>
        <taxon>Hexapoda</taxon>
        <taxon>Insecta</taxon>
        <taxon>Pterygota</taxon>
        <taxon>Neoptera</taxon>
        <taxon>Paraneoptera</taxon>
        <taxon>Hemiptera</taxon>
        <taxon>Sternorrhyncha</taxon>
        <taxon>Aleyrodoidea</taxon>
        <taxon>Aleyrodidae</taxon>
        <taxon>Aleyrodinae</taxon>
        <taxon>Bemisia</taxon>
    </lineage>
</organism>
<proteinExistence type="inferred from homology"/>
<evidence type="ECO:0000256" key="2">
    <source>
        <dbReference type="ARBA" id="ARBA00041112"/>
    </source>
</evidence>
<dbReference type="Gene3D" id="3.10.129.10">
    <property type="entry name" value="Hotdog Thioesterase"/>
    <property type="match status" value="1"/>
</dbReference>
<dbReference type="CDD" id="cd00586">
    <property type="entry name" value="4HBT"/>
    <property type="match status" value="1"/>
</dbReference>
<name>A0A9P0EVV7_BEMTA</name>
<sequence length="208" mass="24506">MMEEWSVVAVCIICVVFVQFYVFEVHYFMRMGLCVILAKFFKKRLSILDTASFTSICLTTDVDMLLYHMNNARYLREVDFARVDFYERTKLFDTIRKKGGEVFQGATTIRYRRFIRPFTFYKITTRIIYWTESAVYMEHRFLTADNFVRTIVLGQQKVVNCNLEEIIAELVTKKGGSENAIQKPECPLDLRKWIECNEISSVNLRNGC</sequence>
<keyword evidence="3" id="KW-1133">Transmembrane helix</keyword>
<accession>A0A9P0EVV7</accession>
<dbReference type="InterPro" id="IPR029069">
    <property type="entry name" value="HotDog_dom_sf"/>
</dbReference>
<dbReference type="Pfam" id="PF13279">
    <property type="entry name" value="4HBT_2"/>
    <property type="match status" value="1"/>
</dbReference>
<evidence type="ECO:0000256" key="3">
    <source>
        <dbReference type="SAM" id="Phobius"/>
    </source>
</evidence>
<feature type="transmembrane region" description="Helical" evidence="3">
    <location>
        <begin position="6"/>
        <end position="23"/>
    </location>
</feature>
<evidence type="ECO:0000313" key="5">
    <source>
        <dbReference type="Proteomes" id="UP001152759"/>
    </source>
</evidence>
<dbReference type="InterPro" id="IPR051490">
    <property type="entry name" value="THEM6_lcsJ_thioesterase"/>
</dbReference>
<dbReference type="PANTHER" id="PTHR12475">
    <property type="match status" value="1"/>
</dbReference>
<keyword evidence="3" id="KW-0472">Membrane</keyword>
<dbReference type="AlphaFoldDB" id="A0A9P0EVV7"/>
<reference evidence="4" key="1">
    <citation type="submission" date="2021-12" db="EMBL/GenBank/DDBJ databases">
        <authorList>
            <person name="King R."/>
        </authorList>
    </citation>
    <scope>NUCLEOTIDE SEQUENCE</scope>
</reference>
<keyword evidence="5" id="KW-1185">Reference proteome</keyword>
<keyword evidence="3" id="KW-0812">Transmembrane</keyword>
<protein>
    <recommendedName>
        <fullName evidence="2">Protein THEM6</fullName>
    </recommendedName>
</protein>
<dbReference type="PANTHER" id="PTHR12475:SF11">
    <property type="entry name" value="PROTEIN THEM6"/>
    <property type="match status" value="1"/>
</dbReference>
<comment type="similarity">
    <text evidence="1">Belongs to the THEM6 family.</text>
</comment>
<dbReference type="KEGG" id="btab:109034045"/>
<dbReference type="SUPFAM" id="SSF54637">
    <property type="entry name" value="Thioesterase/thiol ester dehydrase-isomerase"/>
    <property type="match status" value="1"/>
</dbReference>
<gene>
    <name evidence="4" type="ORF">BEMITA_LOCUS630</name>
</gene>
<dbReference type="Proteomes" id="UP001152759">
    <property type="component" value="Chromosome 1"/>
</dbReference>
<dbReference type="EMBL" id="OU963862">
    <property type="protein sequence ID" value="CAH0380928.1"/>
    <property type="molecule type" value="Genomic_DNA"/>
</dbReference>
<dbReference type="OrthoDB" id="265761at2759"/>
<evidence type="ECO:0000313" key="4">
    <source>
        <dbReference type="EMBL" id="CAH0380928.1"/>
    </source>
</evidence>
<evidence type="ECO:0000256" key="1">
    <source>
        <dbReference type="ARBA" id="ARBA00038228"/>
    </source>
</evidence>